<evidence type="ECO:0000256" key="10">
    <source>
        <dbReference type="SAM" id="MobiDB-lite"/>
    </source>
</evidence>
<keyword evidence="5 11" id="KW-0732">Signal</keyword>
<feature type="chain" id="PRO_5021483453" description="Sclerostin domain-containing protein 1" evidence="11">
    <location>
        <begin position="24"/>
        <end position="219"/>
    </location>
</feature>
<comment type="similarity">
    <text evidence="2">Belongs to the sclerostin family.</text>
</comment>
<keyword evidence="14" id="KW-1185">Reference proteome</keyword>
<dbReference type="InterPro" id="IPR006207">
    <property type="entry name" value="Cys_knot_C"/>
</dbReference>
<dbReference type="AlphaFoldDB" id="A0A4W3HEI6"/>
<evidence type="ECO:0000256" key="11">
    <source>
        <dbReference type="SAM" id="SignalP"/>
    </source>
</evidence>
<evidence type="ECO:0000256" key="8">
    <source>
        <dbReference type="ARBA" id="ARBA00039256"/>
    </source>
</evidence>
<dbReference type="PANTHER" id="PTHR14903">
    <property type="entry name" value="SCLEROSTIN-RELATED"/>
    <property type="match status" value="1"/>
</dbReference>
<reference evidence="14" key="3">
    <citation type="journal article" date="2014" name="Nature">
        <title>Elephant shark genome provides unique insights into gnathostome evolution.</title>
        <authorList>
            <consortium name="International Elephant Shark Genome Sequencing Consortium"/>
            <person name="Venkatesh B."/>
            <person name="Lee A.P."/>
            <person name="Ravi V."/>
            <person name="Maurya A.K."/>
            <person name="Lian M.M."/>
            <person name="Swann J.B."/>
            <person name="Ohta Y."/>
            <person name="Flajnik M.F."/>
            <person name="Sutoh Y."/>
            <person name="Kasahara M."/>
            <person name="Hoon S."/>
            <person name="Gangu V."/>
            <person name="Roy S.W."/>
            <person name="Irimia M."/>
            <person name="Korzh V."/>
            <person name="Kondrychyn I."/>
            <person name="Lim Z.W."/>
            <person name="Tay B.H."/>
            <person name="Tohari S."/>
            <person name="Kong K.W."/>
            <person name="Ho S."/>
            <person name="Lorente-Galdos B."/>
            <person name="Quilez J."/>
            <person name="Marques-Bonet T."/>
            <person name="Raney B.J."/>
            <person name="Ingham P.W."/>
            <person name="Tay A."/>
            <person name="Hillier L.W."/>
            <person name="Minx P."/>
            <person name="Boehm T."/>
            <person name="Wilson R.K."/>
            <person name="Brenner S."/>
            <person name="Warren W.C."/>
        </authorList>
    </citation>
    <scope>NUCLEOTIDE SEQUENCE [LARGE SCALE GENOMIC DNA]</scope>
</reference>
<reference evidence="13" key="5">
    <citation type="submission" date="2025-09" db="UniProtKB">
        <authorList>
            <consortium name="Ensembl"/>
        </authorList>
    </citation>
    <scope>IDENTIFICATION</scope>
</reference>
<keyword evidence="4" id="KW-0879">Wnt signaling pathway</keyword>
<evidence type="ECO:0000256" key="2">
    <source>
        <dbReference type="ARBA" id="ARBA00007850"/>
    </source>
</evidence>
<dbReference type="GeneID" id="103182636"/>
<dbReference type="CTD" id="550261"/>
<dbReference type="InterPro" id="IPR029034">
    <property type="entry name" value="Cystine-knot_cytokine"/>
</dbReference>
<dbReference type="RefSeq" id="XP_007897897.1">
    <property type="nucleotide sequence ID" value="XM_007899706.2"/>
</dbReference>
<keyword evidence="6" id="KW-1015">Disulfide bond</keyword>
<reference evidence="13" key="4">
    <citation type="submission" date="2025-08" db="UniProtKB">
        <authorList>
            <consortium name="Ensembl"/>
        </authorList>
    </citation>
    <scope>IDENTIFICATION</scope>
</reference>
<dbReference type="InterPro" id="IPR008835">
    <property type="entry name" value="Sclerostin/SOSTDC1"/>
</dbReference>
<feature type="domain" description="CTCK" evidence="12">
    <location>
        <begin position="80"/>
        <end position="174"/>
    </location>
</feature>
<dbReference type="FunCoup" id="A0A4W3HEI6">
    <property type="interactions" value="1"/>
</dbReference>
<feature type="signal peptide" evidence="11">
    <location>
        <begin position="1"/>
        <end position="23"/>
    </location>
</feature>
<dbReference type="GO" id="GO:0030514">
    <property type="term" value="P:negative regulation of BMP signaling pathway"/>
    <property type="evidence" value="ECO:0007669"/>
    <property type="project" value="TreeGrafter"/>
</dbReference>
<dbReference type="OMA" id="ACIFTKS"/>
<comment type="subcellular location">
    <subcellularLocation>
        <location evidence="1">Secreted</location>
    </subcellularLocation>
</comment>
<dbReference type="GO" id="GO:0036122">
    <property type="term" value="F:BMP binding"/>
    <property type="evidence" value="ECO:0007669"/>
    <property type="project" value="TreeGrafter"/>
</dbReference>
<name>A0A4W3HEI6_CALMI</name>
<dbReference type="GeneTree" id="ENSGT00390000014900"/>
<evidence type="ECO:0000256" key="4">
    <source>
        <dbReference type="ARBA" id="ARBA00022687"/>
    </source>
</evidence>
<dbReference type="Pfam" id="PF05463">
    <property type="entry name" value="Sclerostin"/>
    <property type="match status" value="1"/>
</dbReference>
<reference evidence="14" key="2">
    <citation type="journal article" date="2007" name="PLoS Biol.">
        <title>Survey sequencing and comparative analysis of the elephant shark (Callorhinchus milii) genome.</title>
        <authorList>
            <person name="Venkatesh B."/>
            <person name="Kirkness E.F."/>
            <person name="Loh Y.H."/>
            <person name="Halpern A.L."/>
            <person name="Lee A.P."/>
            <person name="Johnson J."/>
            <person name="Dandona N."/>
            <person name="Viswanathan L.D."/>
            <person name="Tay A."/>
            <person name="Venter J.C."/>
            <person name="Strausberg R.L."/>
            <person name="Brenner S."/>
        </authorList>
    </citation>
    <scope>NUCLEOTIDE SEQUENCE [LARGE SCALE GENOMIC DNA]</scope>
</reference>
<feature type="compositionally biased region" description="Basic and acidic residues" evidence="10">
    <location>
        <begin position="202"/>
        <end position="219"/>
    </location>
</feature>
<evidence type="ECO:0000313" key="13">
    <source>
        <dbReference type="Ensembl" id="ENSCMIP00000014306.1"/>
    </source>
</evidence>
<dbReference type="PROSITE" id="PS01225">
    <property type="entry name" value="CTCK_2"/>
    <property type="match status" value="1"/>
</dbReference>
<dbReference type="OrthoDB" id="6624188at2759"/>
<evidence type="ECO:0000259" key="12">
    <source>
        <dbReference type="PROSITE" id="PS01225"/>
    </source>
</evidence>
<evidence type="ECO:0000313" key="14">
    <source>
        <dbReference type="Proteomes" id="UP000314986"/>
    </source>
</evidence>
<reference evidence="14" key="1">
    <citation type="journal article" date="2006" name="Science">
        <title>Ancient noncoding elements conserved in the human genome.</title>
        <authorList>
            <person name="Venkatesh B."/>
            <person name="Kirkness E.F."/>
            <person name="Loh Y.H."/>
            <person name="Halpern A.L."/>
            <person name="Lee A.P."/>
            <person name="Johnson J."/>
            <person name="Dandona N."/>
            <person name="Viswanathan L.D."/>
            <person name="Tay A."/>
            <person name="Venter J.C."/>
            <person name="Strausberg R.L."/>
            <person name="Brenner S."/>
        </authorList>
    </citation>
    <scope>NUCLEOTIDE SEQUENCE [LARGE SCALE GENOMIC DNA]</scope>
</reference>
<keyword evidence="7" id="KW-0325">Glycoprotein</keyword>
<feature type="compositionally biased region" description="Polar residues" evidence="10">
    <location>
        <begin position="49"/>
        <end position="69"/>
    </location>
</feature>
<dbReference type="Gene3D" id="2.10.90.10">
    <property type="entry name" value="Cystine-knot cytokines"/>
    <property type="match status" value="1"/>
</dbReference>
<dbReference type="GO" id="GO:0030178">
    <property type="term" value="P:negative regulation of Wnt signaling pathway"/>
    <property type="evidence" value="ECO:0007669"/>
    <property type="project" value="TreeGrafter"/>
</dbReference>
<dbReference type="Ensembl" id="ENSCMIT00000014611.1">
    <property type="protein sequence ID" value="ENSCMIP00000014306.1"/>
    <property type="gene ID" value="ENSCMIG00000007100.1"/>
</dbReference>
<dbReference type="PANTHER" id="PTHR14903:SF5">
    <property type="entry name" value="SCLEROSTIN DOMAIN-CONTAINING PROTEIN 1"/>
    <property type="match status" value="1"/>
</dbReference>
<evidence type="ECO:0000256" key="6">
    <source>
        <dbReference type="ARBA" id="ARBA00023157"/>
    </source>
</evidence>
<organism evidence="13 14">
    <name type="scientific">Callorhinchus milii</name>
    <name type="common">Ghost shark</name>
    <dbReference type="NCBI Taxonomy" id="7868"/>
    <lineage>
        <taxon>Eukaryota</taxon>
        <taxon>Metazoa</taxon>
        <taxon>Chordata</taxon>
        <taxon>Craniata</taxon>
        <taxon>Vertebrata</taxon>
        <taxon>Chondrichthyes</taxon>
        <taxon>Holocephali</taxon>
        <taxon>Chimaeriformes</taxon>
        <taxon>Callorhinchidae</taxon>
        <taxon>Callorhinchus</taxon>
    </lineage>
</organism>
<dbReference type="GO" id="GO:0016055">
    <property type="term" value="P:Wnt signaling pathway"/>
    <property type="evidence" value="ECO:0007669"/>
    <property type="project" value="UniProtKB-KW"/>
</dbReference>
<feature type="compositionally biased region" description="Basic and acidic residues" evidence="10">
    <location>
        <begin position="180"/>
        <end position="189"/>
    </location>
</feature>
<feature type="region of interest" description="Disordered" evidence="10">
    <location>
        <begin position="180"/>
        <end position="219"/>
    </location>
</feature>
<evidence type="ECO:0000256" key="1">
    <source>
        <dbReference type="ARBA" id="ARBA00004613"/>
    </source>
</evidence>
<evidence type="ECO:0000256" key="3">
    <source>
        <dbReference type="ARBA" id="ARBA00022525"/>
    </source>
</evidence>
<evidence type="ECO:0000256" key="7">
    <source>
        <dbReference type="ARBA" id="ARBA00023180"/>
    </source>
</evidence>
<dbReference type="InParanoid" id="A0A4W3HEI6"/>
<keyword evidence="3" id="KW-0964">Secreted</keyword>
<proteinExistence type="inferred from homology"/>
<sequence length="219" mass="25141">MVLQPFDCTFFVIVCIFFESCFAFDKGVGQAKNDATEILYNHHVVRPESPSNLTSNQARNGGRQPTSVQLNRNDRTQVGCRELRSTKYISDGLCTSINPVKELVCAGECLPMPVLPNWIGGYGRKYWSRRNTQEWRCVTDKTRTQRIQLQCQNGGTRTYKITVVTSCKCKRYTRQHNESGHVNLEEAKKRPSQSKKRSRKAGRGEARHKANWHDIEDKQ</sequence>
<gene>
    <name evidence="13" type="primary">sostdc1a</name>
</gene>
<feature type="region of interest" description="Disordered" evidence="10">
    <location>
        <begin position="47"/>
        <end position="69"/>
    </location>
</feature>
<dbReference type="KEGG" id="cmk:103182636"/>
<evidence type="ECO:0000256" key="5">
    <source>
        <dbReference type="ARBA" id="ARBA00022729"/>
    </source>
</evidence>
<accession>A0A4W3HEI6</accession>
<comment type="caution">
    <text evidence="9">Lacks conserved residue(s) required for the propagation of feature annotation.</text>
</comment>
<dbReference type="Proteomes" id="UP000314986">
    <property type="component" value="Unassembled WGS sequence"/>
</dbReference>
<dbReference type="GO" id="GO:0005615">
    <property type="term" value="C:extracellular space"/>
    <property type="evidence" value="ECO:0007669"/>
    <property type="project" value="InterPro"/>
</dbReference>
<protein>
    <recommendedName>
        <fullName evidence="8">Sclerostin domain-containing protein 1</fullName>
    </recommendedName>
</protein>
<feature type="compositionally biased region" description="Basic residues" evidence="10">
    <location>
        <begin position="190"/>
        <end position="201"/>
    </location>
</feature>
<evidence type="ECO:0000256" key="9">
    <source>
        <dbReference type="PROSITE-ProRule" id="PRU00039"/>
    </source>
</evidence>